<comment type="similarity">
    <text evidence="9">Belongs to the OXA1/ALB3/YidC family.</text>
</comment>
<keyword evidence="7 10" id="KW-0472">Membrane</keyword>
<dbReference type="Proteomes" id="UP000233534">
    <property type="component" value="Chromosome"/>
</dbReference>
<evidence type="ECO:0000313" key="13">
    <source>
        <dbReference type="Proteomes" id="UP000233534"/>
    </source>
</evidence>
<evidence type="ECO:0000256" key="3">
    <source>
        <dbReference type="ARBA" id="ARBA00022475"/>
    </source>
</evidence>
<dbReference type="AlphaFoldDB" id="A0A2K9EIP9"/>
<keyword evidence="8" id="KW-0143">Chaperone</keyword>
<evidence type="ECO:0000256" key="6">
    <source>
        <dbReference type="ARBA" id="ARBA00022989"/>
    </source>
</evidence>
<sequence>MFKALAGFFGQIIYIIYDIIPFEYCKYGISLIIFTIIVRTLMLPLAVKQIKSQEKMNEVQPLINDIQRKYKNDREKLSQEMMKIYQQYNYNPLSGCLPLFIQMPIIISLFAVIRNPLTYMLKGKEIAGYVINQSTIENLINKIPEGELIRGYEQVSAALKFNLIDFNFLGINLGMVPTINRGLLFGSGMSTYLPLLIIPILACVTTYISSKMMSVRNAATKKDKKNKKGKRDEKDEALESMQSNMLLIAPMMTLIFSFQFPAGLGFYWTVSNIYQIVQEIVIRKYIRKKKEG</sequence>
<dbReference type="GO" id="GO:0051205">
    <property type="term" value="P:protein insertion into membrane"/>
    <property type="evidence" value="ECO:0007669"/>
    <property type="project" value="TreeGrafter"/>
</dbReference>
<dbReference type="GO" id="GO:0015031">
    <property type="term" value="P:protein transport"/>
    <property type="evidence" value="ECO:0007669"/>
    <property type="project" value="UniProtKB-KW"/>
</dbReference>
<dbReference type="GO" id="GO:0032977">
    <property type="term" value="F:membrane insertase activity"/>
    <property type="evidence" value="ECO:0007669"/>
    <property type="project" value="InterPro"/>
</dbReference>
<feature type="transmembrane region" description="Helical" evidence="10">
    <location>
        <begin position="246"/>
        <end position="268"/>
    </location>
</feature>
<reference evidence="12 13" key="1">
    <citation type="submission" date="2017-12" db="EMBL/GenBank/DDBJ databases">
        <title>Complete genome sequence of Herbivorax saccincola GGR1, a novel Cellulosome-producing hydrolytic bacterium in a thermophilic biogas plant, established by Illumina and Nanopore MinION sequencing.</title>
        <authorList>
            <person name="Pechtl A."/>
            <person name="Ruckert C."/>
            <person name="Koeck D.E."/>
            <person name="Maus I."/>
            <person name="Winkler A."/>
            <person name="Kalinowski J."/>
            <person name="Puhler A."/>
            <person name="Schwarz W.W."/>
            <person name="Zverlov V.V."/>
            <person name="Schluter A."/>
            <person name="Liebl W."/>
        </authorList>
    </citation>
    <scope>NUCLEOTIDE SEQUENCE [LARGE SCALE GENOMIC DNA]</scope>
    <source>
        <strain evidence="13">SR1</strain>
    </source>
</reference>
<dbReference type="NCBIfam" id="TIGR03592">
    <property type="entry name" value="yidC_oxa1_cterm"/>
    <property type="match status" value="1"/>
</dbReference>
<dbReference type="PANTHER" id="PTHR12428">
    <property type="entry name" value="OXA1"/>
    <property type="match status" value="1"/>
</dbReference>
<feature type="transmembrane region" description="Helical" evidence="10">
    <location>
        <begin position="90"/>
        <end position="113"/>
    </location>
</feature>
<dbReference type="PANTHER" id="PTHR12428:SF65">
    <property type="entry name" value="CYTOCHROME C OXIDASE ASSEMBLY PROTEIN COX18, MITOCHONDRIAL"/>
    <property type="match status" value="1"/>
</dbReference>
<feature type="transmembrane region" description="Helical" evidence="10">
    <location>
        <begin position="183"/>
        <end position="208"/>
    </location>
</feature>
<evidence type="ECO:0000313" key="12">
    <source>
        <dbReference type="EMBL" id="AUG59115.1"/>
    </source>
</evidence>
<evidence type="ECO:0000256" key="7">
    <source>
        <dbReference type="ARBA" id="ARBA00023136"/>
    </source>
</evidence>
<keyword evidence="5" id="KW-0653">Protein transport</keyword>
<dbReference type="InterPro" id="IPR028055">
    <property type="entry name" value="YidC/Oxa/ALB_C"/>
</dbReference>
<evidence type="ECO:0000256" key="4">
    <source>
        <dbReference type="ARBA" id="ARBA00022692"/>
    </source>
</evidence>
<dbReference type="InterPro" id="IPR001708">
    <property type="entry name" value="YidC/ALB3/OXA1/COX18"/>
</dbReference>
<keyword evidence="3" id="KW-1003">Cell membrane</keyword>
<evidence type="ECO:0000259" key="11">
    <source>
        <dbReference type="Pfam" id="PF02096"/>
    </source>
</evidence>
<protein>
    <submittedName>
        <fullName evidence="12">Membrane protein insertase MisCB</fullName>
    </submittedName>
</protein>
<proteinExistence type="inferred from homology"/>
<accession>A0A2K9EIP9</accession>
<dbReference type="InterPro" id="IPR047196">
    <property type="entry name" value="YidC_ALB_C"/>
</dbReference>
<feature type="domain" description="Membrane insertase YidC/Oxa/ALB C-terminal" evidence="11">
    <location>
        <begin position="27"/>
        <end position="284"/>
    </location>
</feature>
<name>A0A2K9EIP9_9FIRM</name>
<dbReference type="GO" id="GO:0005886">
    <property type="term" value="C:plasma membrane"/>
    <property type="evidence" value="ECO:0007669"/>
    <property type="project" value="UniProtKB-SubCell"/>
</dbReference>
<evidence type="ECO:0000256" key="10">
    <source>
        <dbReference type="SAM" id="Phobius"/>
    </source>
</evidence>
<organism evidence="12 13">
    <name type="scientific">Acetivibrio saccincola</name>
    <dbReference type="NCBI Taxonomy" id="1677857"/>
    <lineage>
        <taxon>Bacteria</taxon>
        <taxon>Bacillati</taxon>
        <taxon>Bacillota</taxon>
        <taxon>Clostridia</taxon>
        <taxon>Eubacteriales</taxon>
        <taxon>Oscillospiraceae</taxon>
        <taxon>Acetivibrio</taxon>
    </lineage>
</organism>
<dbReference type="CDD" id="cd20070">
    <property type="entry name" value="5TM_YidC_Alb3"/>
    <property type="match status" value="1"/>
</dbReference>
<evidence type="ECO:0000256" key="8">
    <source>
        <dbReference type="ARBA" id="ARBA00023186"/>
    </source>
</evidence>
<comment type="subcellular location">
    <subcellularLocation>
        <location evidence="1">Cell membrane</location>
        <topology evidence="1">Multi-pass membrane protein</topology>
    </subcellularLocation>
    <subcellularLocation>
        <location evidence="9">Membrane</location>
        <topology evidence="9">Multi-pass membrane protein</topology>
    </subcellularLocation>
</comment>
<feature type="transmembrane region" description="Helical" evidence="10">
    <location>
        <begin position="27"/>
        <end position="47"/>
    </location>
</feature>
<evidence type="ECO:0000256" key="1">
    <source>
        <dbReference type="ARBA" id="ARBA00004651"/>
    </source>
</evidence>
<keyword evidence="6 10" id="KW-1133">Transmembrane helix</keyword>
<dbReference type="RefSeq" id="WP_101304004.1">
    <property type="nucleotide sequence ID" value="NZ_CP025197.1"/>
</dbReference>
<evidence type="ECO:0000256" key="5">
    <source>
        <dbReference type="ARBA" id="ARBA00022927"/>
    </source>
</evidence>
<evidence type="ECO:0000256" key="9">
    <source>
        <dbReference type="RuleBase" id="RU003945"/>
    </source>
</evidence>
<dbReference type="EMBL" id="CP025197">
    <property type="protein sequence ID" value="AUG59115.1"/>
    <property type="molecule type" value="Genomic_DNA"/>
</dbReference>
<evidence type="ECO:0000256" key="2">
    <source>
        <dbReference type="ARBA" id="ARBA00022448"/>
    </source>
</evidence>
<keyword evidence="13" id="KW-1185">Reference proteome</keyword>
<dbReference type="Pfam" id="PF02096">
    <property type="entry name" value="60KD_IMP"/>
    <property type="match status" value="1"/>
</dbReference>
<keyword evidence="2" id="KW-0813">Transport</keyword>
<gene>
    <name evidence="12" type="primary">misCB</name>
    <name evidence="12" type="ORF">HVS_16440</name>
</gene>
<keyword evidence="4 9" id="KW-0812">Transmembrane</keyword>
<dbReference type="KEGG" id="hsc:HVS_16440"/>